<reference evidence="5" key="1">
    <citation type="journal article" date="2019" name="Int. J. Syst. Evol. Microbiol.">
        <title>The Global Catalogue of Microorganisms (GCM) 10K type strain sequencing project: providing services to taxonomists for standard genome sequencing and annotation.</title>
        <authorList>
            <consortium name="The Broad Institute Genomics Platform"/>
            <consortium name="The Broad Institute Genome Sequencing Center for Infectious Disease"/>
            <person name="Wu L."/>
            <person name="Ma J."/>
        </authorList>
    </citation>
    <scope>NUCLEOTIDE SEQUENCE [LARGE SCALE GENOMIC DNA]</scope>
    <source>
        <strain evidence="5">JCM 4788</strain>
    </source>
</reference>
<dbReference type="NCBIfam" id="NF005753">
    <property type="entry name" value="PRK07577.1"/>
    <property type="match status" value="1"/>
</dbReference>
<dbReference type="InterPro" id="IPR050259">
    <property type="entry name" value="SDR"/>
</dbReference>
<evidence type="ECO:0000313" key="5">
    <source>
        <dbReference type="Proteomes" id="UP001500879"/>
    </source>
</evidence>
<dbReference type="PRINTS" id="PR00081">
    <property type="entry name" value="GDHRDH"/>
</dbReference>
<dbReference type="InterPro" id="IPR057326">
    <property type="entry name" value="KR_dom"/>
</dbReference>
<feature type="domain" description="Ketoreductase" evidence="3">
    <location>
        <begin position="42"/>
        <end position="209"/>
    </location>
</feature>
<proteinExistence type="inferred from homology"/>
<evidence type="ECO:0000313" key="4">
    <source>
        <dbReference type="EMBL" id="GAA0389460.1"/>
    </source>
</evidence>
<dbReference type="Proteomes" id="UP001500879">
    <property type="component" value="Unassembled WGS sequence"/>
</dbReference>
<dbReference type="InterPro" id="IPR002347">
    <property type="entry name" value="SDR_fam"/>
</dbReference>
<dbReference type="Pfam" id="PF13561">
    <property type="entry name" value="adh_short_C2"/>
    <property type="match status" value="1"/>
</dbReference>
<dbReference type="InterPro" id="IPR036291">
    <property type="entry name" value="NAD(P)-bd_dom_sf"/>
</dbReference>
<accession>A0ABP3I3M9</accession>
<name>A0ABP3I3M9_9ACTN</name>
<dbReference type="EMBL" id="BAAABX010000007">
    <property type="protein sequence ID" value="GAA0389460.1"/>
    <property type="molecule type" value="Genomic_DNA"/>
</dbReference>
<dbReference type="SUPFAM" id="SSF51735">
    <property type="entry name" value="NAD(P)-binding Rossmann-fold domains"/>
    <property type="match status" value="1"/>
</dbReference>
<dbReference type="CDD" id="cd05233">
    <property type="entry name" value="SDR_c"/>
    <property type="match status" value="1"/>
</dbReference>
<organism evidence="4 5">
    <name type="scientific">Streptomyces luteireticuli</name>
    <dbReference type="NCBI Taxonomy" id="173858"/>
    <lineage>
        <taxon>Bacteria</taxon>
        <taxon>Bacillati</taxon>
        <taxon>Actinomycetota</taxon>
        <taxon>Actinomycetes</taxon>
        <taxon>Kitasatosporales</taxon>
        <taxon>Streptomycetaceae</taxon>
        <taxon>Streptomyces</taxon>
    </lineage>
</organism>
<comment type="caution">
    <text evidence="4">The sequence shown here is derived from an EMBL/GenBank/DDBJ whole genome shotgun (WGS) entry which is preliminary data.</text>
</comment>
<dbReference type="PANTHER" id="PTHR42879">
    <property type="entry name" value="3-OXOACYL-(ACYL-CARRIER-PROTEIN) REDUCTASE"/>
    <property type="match status" value="1"/>
</dbReference>
<keyword evidence="5" id="KW-1185">Reference proteome</keyword>
<evidence type="ECO:0000256" key="2">
    <source>
        <dbReference type="SAM" id="MobiDB-lite"/>
    </source>
</evidence>
<evidence type="ECO:0000256" key="1">
    <source>
        <dbReference type="ARBA" id="ARBA00006484"/>
    </source>
</evidence>
<sequence>MVRPAPHRQRDTVERTVPGRCPEEGRDGQRREQQRKSEEHMKDVLVTGAGRGIGLAISRRLAKAGYGVVGVARNAPEEEFPGTFLRCDLADVEDTARMLEEVTRRRKVCRVVNNAGIAQPQPIEDLDLATLHRVMDVNLRASVQIVQALVPGMRAERFGRIVNITSRATYGAKDRTSYAAAKSALVGCTRSWALELAPDGITSNAVSPGPTATELFRRARPVGSEAERRAIASIPMGRLGTPDDVAAAVAFLLSDDAGFVTGHVLDVDGGSSLGGR</sequence>
<dbReference type="SMART" id="SM00822">
    <property type="entry name" value="PKS_KR"/>
    <property type="match status" value="1"/>
</dbReference>
<comment type="similarity">
    <text evidence="1">Belongs to the short-chain dehydrogenases/reductases (SDR) family.</text>
</comment>
<feature type="region of interest" description="Disordered" evidence="2">
    <location>
        <begin position="1"/>
        <end position="41"/>
    </location>
</feature>
<dbReference type="Gene3D" id="3.40.50.720">
    <property type="entry name" value="NAD(P)-binding Rossmann-like Domain"/>
    <property type="match status" value="1"/>
</dbReference>
<evidence type="ECO:0000259" key="3">
    <source>
        <dbReference type="SMART" id="SM00822"/>
    </source>
</evidence>
<gene>
    <name evidence="4" type="ORF">GCM10010357_07700</name>
</gene>
<dbReference type="PANTHER" id="PTHR42879:SF2">
    <property type="entry name" value="3-OXOACYL-[ACYL-CARRIER-PROTEIN] REDUCTASE FABG"/>
    <property type="match status" value="1"/>
</dbReference>
<protein>
    <submittedName>
        <fullName evidence="4">SDR family oxidoreductase</fullName>
    </submittedName>
</protein>
<dbReference type="PRINTS" id="PR00080">
    <property type="entry name" value="SDRFAMILY"/>
</dbReference>
<feature type="compositionally biased region" description="Basic and acidic residues" evidence="2">
    <location>
        <begin position="21"/>
        <end position="41"/>
    </location>
</feature>